<dbReference type="OrthoDB" id="7337537at2"/>
<dbReference type="InterPro" id="IPR028081">
    <property type="entry name" value="Leu-bd"/>
</dbReference>
<dbReference type="Gene3D" id="3.40.50.2300">
    <property type="match status" value="2"/>
</dbReference>
<dbReference type="EMBL" id="FQZT01000003">
    <property type="protein sequence ID" value="SHI98152.1"/>
    <property type="molecule type" value="Genomic_DNA"/>
</dbReference>
<dbReference type="STRING" id="1122189.SAMN02745165_01321"/>
<protein>
    <submittedName>
        <fullName evidence="5">Amino acid/amide ABC transporter substrate-binding protein, HAAT family</fullName>
    </submittedName>
</protein>
<keyword evidence="2 3" id="KW-0732">Signal</keyword>
<dbReference type="PANTHER" id="PTHR30483:SF38">
    <property type="entry name" value="BLR7848 PROTEIN"/>
    <property type="match status" value="1"/>
</dbReference>
<evidence type="ECO:0000256" key="1">
    <source>
        <dbReference type="ARBA" id="ARBA00010062"/>
    </source>
</evidence>
<dbReference type="InterPro" id="IPR028082">
    <property type="entry name" value="Peripla_BP_I"/>
</dbReference>
<evidence type="ECO:0000256" key="3">
    <source>
        <dbReference type="SAM" id="SignalP"/>
    </source>
</evidence>
<organism evidence="5 6">
    <name type="scientific">Malonomonas rubra DSM 5091</name>
    <dbReference type="NCBI Taxonomy" id="1122189"/>
    <lineage>
        <taxon>Bacteria</taxon>
        <taxon>Pseudomonadati</taxon>
        <taxon>Thermodesulfobacteriota</taxon>
        <taxon>Desulfuromonadia</taxon>
        <taxon>Desulfuromonadales</taxon>
        <taxon>Geopsychrobacteraceae</taxon>
        <taxon>Malonomonas</taxon>
    </lineage>
</organism>
<dbReference type="CDD" id="cd06334">
    <property type="entry name" value="PBP1_ABC_ligand_binding-like"/>
    <property type="match status" value="1"/>
</dbReference>
<proteinExistence type="inferred from homology"/>
<accession>A0A1M6FKI5</accession>
<evidence type="ECO:0000259" key="4">
    <source>
        <dbReference type="Pfam" id="PF13458"/>
    </source>
</evidence>
<gene>
    <name evidence="5" type="ORF">SAMN02745165_01321</name>
</gene>
<dbReference type="SUPFAM" id="SSF53822">
    <property type="entry name" value="Periplasmic binding protein-like I"/>
    <property type="match status" value="1"/>
</dbReference>
<dbReference type="InterPro" id="IPR051010">
    <property type="entry name" value="BCAA_transport"/>
</dbReference>
<comment type="similarity">
    <text evidence="1">Belongs to the leucine-binding protein family.</text>
</comment>
<evidence type="ECO:0000256" key="2">
    <source>
        <dbReference type="ARBA" id="ARBA00022729"/>
    </source>
</evidence>
<sequence length="416" mass="44928">MSKRWFRNICIMLVMAAFSAGTALAAGTVSVGHLTDFTGPTGGVGAHYGPGVIDALNYANANGGVNGKKIEFETVDYSYKADRAVATYKKWKSGLKPIVIQGWGTADTEALVRFIARDKVTYISASYSGHLTDPEGKSPRSKNKAPYNFFYGPSYSDGCRGLVQWAAEDWKAKGGEGKPKFTHMGDNHPYPNAPKDACGAYAEELGFEIMQPIVYSMKPADTKAQCLTLKDSGSNYAFLGNTSGSNISLIKSCDTVGVETQFLANIWGWDENGINAAQAAGDGVAWVVGGTPWKAGASDNKVMKAISDMSAKSADEYRGLHYVRGVCSTMFMVDAMKMADKAGELNGPGIKKAMESMQSYVPEGLEGVCLPSTWTSEDHRGTTLVSVYKSEFNGGDFKMNKQTTVEVPRRPEWLGW</sequence>
<reference evidence="5 6" key="1">
    <citation type="submission" date="2016-11" db="EMBL/GenBank/DDBJ databases">
        <authorList>
            <person name="Jaros S."/>
            <person name="Januszkiewicz K."/>
            <person name="Wedrychowicz H."/>
        </authorList>
    </citation>
    <scope>NUCLEOTIDE SEQUENCE [LARGE SCALE GENOMIC DNA]</scope>
    <source>
        <strain evidence="5 6">DSM 5091</strain>
    </source>
</reference>
<keyword evidence="6" id="KW-1185">Reference proteome</keyword>
<dbReference type="Pfam" id="PF13458">
    <property type="entry name" value="Peripla_BP_6"/>
    <property type="match status" value="1"/>
</dbReference>
<dbReference type="RefSeq" id="WP_084091810.1">
    <property type="nucleotide sequence ID" value="NZ_FQZT01000003.1"/>
</dbReference>
<evidence type="ECO:0000313" key="6">
    <source>
        <dbReference type="Proteomes" id="UP000184171"/>
    </source>
</evidence>
<feature type="signal peptide" evidence="3">
    <location>
        <begin position="1"/>
        <end position="25"/>
    </location>
</feature>
<feature type="chain" id="PRO_5012319320" evidence="3">
    <location>
        <begin position="26"/>
        <end position="416"/>
    </location>
</feature>
<dbReference type="PANTHER" id="PTHR30483">
    <property type="entry name" value="LEUCINE-SPECIFIC-BINDING PROTEIN"/>
    <property type="match status" value="1"/>
</dbReference>
<name>A0A1M6FKI5_MALRU</name>
<feature type="domain" description="Leucine-binding protein" evidence="4">
    <location>
        <begin position="28"/>
        <end position="391"/>
    </location>
</feature>
<dbReference type="AlphaFoldDB" id="A0A1M6FKI5"/>
<evidence type="ECO:0000313" key="5">
    <source>
        <dbReference type="EMBL" id="SHI98152.1"/>
    </source>
</evidence>
<dbReference type="Proteomes" id="UP000184171">
    <property type="component" value="Unassembled WGS sequence"/>
</dbReference>